<organism evidence="1 2">
    <name type="scientific">Chromobacterium amazonense</name>
    <dbReference type="NCBI Taxonomy" id="1382803"/>
    <lineage>
        <taxon>Bacteria</taxon>
        <taxon>Pseudomonadati</taxon>
        <taxon>Pseudomonadota</taxon>
        <taxon>Betaproteobacteria</taxon>
        <taxon>Neisseriales</taxon>
        <taxon>Chromobacteriaceae</taxon>
        <taxon>Chromobacterium</taxon>
    </lineage>
</organism>
<evidence type="ECO:0000313" key="2">
    <source>
        <dbReference type="Proteomes" id="UP000239469"/>
    </source>
</evidence>
<evidence type="ECO:0000313" key="1">
    <source>
        <dbReference type="EMBL" id="PRP68643.1"/>
    </source>
</evidence>
<protein>
    <submittedName>
        <fullName evidence="1">Uncharacterized protein</fullName>
    </submittedName>
</protein>
<name>A0A2S9WYV3_9NEIS</name>
<dbReference type="EMBL" id="MTBD01000090">
    <property type="protein sequence ID" value="PRP68643.1"/>
    <property type="molecule type" value="Genomic_DNA"/>
</dbReference>
<dbReference type="Proteomes" id="UP000239469">
    <property type="component" value="Unassembled WGS sequence"/>
</dbReference>
<sequence>MRDVTLNEDASQISINPGVFAQLRTWALNSLRWAGHDNIKAARERLGWSPDQLLALCKLP</sequence>
<reference evidence="1 2" key="1">
    <citation type="submission" date="2017-01" db="EMBL/GenBank/DDBJ databases">
        <title>New insights into the genetic diversity of Chromobacterium isolated from tropical freshwater lake.</title>
        <authorList>
            <person name="Santos A.B."/>
            <person name="Nascimento A.M."/>
            <person name="Da Silva P.C."/>
        </authorList>
    </citation>
    <scope>NUCLEOTIDE SEQUENCE [LARGE SCALE GENOMIC DNA]</scope>
    <source>
        <strain evidence="1 2">56AF</strain>
    </source>
</reference>
<accession>A0A2S9WYV3</accession>
<gene>
    <name evidence="1" type="ORF">BUE93_21210</name>
</gene>
<dbReference type="AlphaFoldDB" id="A0A2S9WYV3"/>
<comment type="caution">
    <text evidence="1">The sequence shown here is derived from an EMBL/GenBank/DDBJ whole genome shotgun (WGS) entry which is preliminary data.</text>
</comment>
<proteinExistence type="predicted"/>